<protein>
    <recommendedName>
        <fullName evidence="2">Caspase family p20 domain-containing protein</fullName>
    </recommendedName>
</protein>
<dbReference type="InterPro" id="IPR052039">
    <property type="entry name" value="Caspase-related_regulators"/>
</dbReference>
<dbReference type="Proteomes" id="UP000179536">
    <property type="component" value="Unassembled WGS sequence"/>
</dbReference>
<dbReference type="SUPFAM" id="SSF52129">
    <property type="entry name" value="Caspase-like"/>
    <property type="match status" value="1"/>
</dbReference>
<evidence type="ECO:0000313" key="4">
    <source>
        <dbReference type="EMBL" id="MUP10906.1"/>
    </source>
</evidence>
<keyword evidence="1" id="KW-0175">Coiled coil</keyword>
<dbReference type="AlphaFoldDB" id="A0ABD6H9U1"/>
<feature type="domain" description="Caspase family p20" evidence="2">
    <location>
        <begin position="103"/>
        <end position="177"/>
    </location>
</feature>
<dbReference type="EMBL" id="MBFE02000006">
    <property type="protein sequence ID" value="MUO42179.1"/>
    <property type="molecule type" value="Genomic_DNA"/>
</dbReference>
<comment type="caution">
    <text evidence="4">The sequence shown here is derived from an EMBL/GenBank/DDBJ whole genome shotgun (WGS) entry which is preliminary data.</text>
</comment>
<evidence type="ECO:0000313" key="5">
    <source>
        <dbReference type="Proteomes" id="UP000179454"/>
    </source>
</evidence>
<evidence type="ECO:0000313" key="3">
    <source>
        <dbReference type="EMBL" id="MUO42179.1"/>
    </source>
</evidence>
<dbReference type="EMBL" id="MBFA02000007">
    <property type="protein sequence ID" value="MUP10906.1"/>
    <property type="molecule type" value="Genomic_DNA"/>
</dbReference>
<accession>A0ABD6H9U1</accession>
<dbReference type="Pfam" id="PF00656">
    <property type="entry name" value="Peptidase_C14"/>
    <property type="match status" value="1"/>
</dbReference>
<dbReference type="PANTHER" id="PTHR22576:SF37">
    <property type="entry name" value="MUCOSA-ASSOCIATED LYMPHOID TISSUE LYMPHOMA TRANSLOCATION PROTEIN 1"/>
    <property type="match status" value="1"/>
</dbReference>
<dbReference type="PROSITE" id="PS50208">
    <property type="entry name" value="CASPASE_P20"/>
    <property type="match status" value="1"/>
</dbReference>
<evidence type="ECO:0000313" key="6">
    <source>
        <dbReference type="Proteomes" id="UP000179536"/>
    </source>
</evidence>
<dbReference type="Gene3D" id="3.40.50.1460">
    <property type="match status" value="1"/>
</dbReference>
<name>A0ABD6H9U1_AGRVI</name>
<evidence type="ECO:0000256" key="1">
    <source>
        <dbReference type="SAM" id="Coils"/>
    </source>
</evidence>
<organism evidence="4 6">
    <name type="scientific">Agrobacterium vitis</name>
    <name type="common">Rhizobium vitis</name>
    <dbReference type="NCBI Taxonomy" id="373"/>
    <lineage>
        <taxon>Bacteria</taxon>
        <taxon>Pseudomonadati</taxon>
        <taxon>Pseudomonadota</taxon>
        <taxon>Alphaproteobacteria</taxon>
        <taxon>Hyphomicrobiales</taxon>
        <taxon>Rhizobiaceae</taxon>
        <taxon>Rhizobium/Agrobacterium group</taxon>
        <taxon>Agrobacterium</taxon>
    </lineage>
</organism>
<dbReference type="Proteomes" id="UP000179454">
    <property type="component" value="Unassembled WGS sequence"/>
</dbReference>
<dbReference type="InterPro" id="IPR011600">
    <property type="entry name" value="Pept_C14_caspase"/>
</dbReference>
<keyword evidence="5" id="KW-1185">Reference proteome</keyword>
<dbReference type="InterPro" id="IPR001309">
    <property type="entry name" value="Pept_C14_p20"/>
</dbReference>
<proteinExistence type="predicted"/>
<dbReference type="InterPro" id="IPR029030">
    <property type="entry name" value="Caspase-like_dom_sf"/>
</dbReference>
<gene>
    <name evidence="4" type="ORF">BBK91_013610</name>
    <name evidence="3" type="ORF">BBL17_010325</name>
</gene>
<dbReference type="PANTHER" id="PTHR22576">
    <property type="entry name" value="MUCOSA ASSOCIATED LYMPHOID TISSUE LYMPHOMA TRANSLOCATION PROTEIN 1/PARACASPASE"/>
    <property type="match status" value="1"/>
</dbReference>
<sequence>MVLQMMPKRKFGVWAATRVTAYPGSPSLSRRGICGSIPTTMSHKARRRCSSIFCAVTVLFVAAQATLAADPKPWYTTDIGDDKTSLNINIRGSEQNLYTESHALLIGEVNYINRPPLTSVPRELVNLTKALERQHFKVELYFDLKSEDLEQAVDDFMRHRGTVTDSRLFVYISSHGESRDEGQPLGYILPVDAPNDKAAKNEMSSKALSMQMFSAWAQFPDPKHMMFVFDSCFSGAFFGYRGLSVSPPAISGVPSEKNTGGITIGQDGQLVTPPPERSGIESSNYALEGEPLTRGRQFLSAGDSNETVPGTSLVAQLLTKILDDQIPKVQLNADYWTSGDEIGIWMQHNVKSLIGALLNVDSPPSPVFGRLPFDSLYTRGDILFSRLDLPGGPAVKNPADEILWNKAIARNIDVNPILTNESVQKEQAAKAITAEYFEKAEVFSKKADELQAKADVSPDTYSDFSLRAASKRAEADDAKLAAEQASKDASSARAQQIKILSDANALADKINGVVATVIPPENARLSPDDESQLRGLIIVSHRITRPIDINLASIWKSLSHRCLVRNRTRPCIFCLPTLVRKAIDFRWACRRRWVSNQTDWSFKTRMDCWRSWKRR</sequence>
<feature type="coiled-coil region" evidence="1">
    <location>
        <begin position="468"/>
        <end position="495"/>
    </location>
</feature>
<reference evidence="5 6" key="1">
    <citation type="submission" date="2019-11" db="EMBL/GenBank/DDBJ databases">
        <title>Whole-genome sequencing of Allorhizobium vitis.</title>
        <authorList>
            <person name="Gan H.M."/>
            <person name="Savka M.A."/>
        </authorList>
    </citation>
    <scope>NUCLEOTIDE SEQUENCE [LARGE SCALE GENOMIC DNA]</scope>
    <source>
        <strain evidence="4 6">RF2/1</strain>
        <strain evidence="3 5">T1/7</strain>
    </source>
</reference>
<evidence type="ECO:0000259" key="2">
    <source>
        <dbReference type="PROSITE" id="PS50208"/>
    </source>
</evidence>